<dbReference type="NCBIfam" id="NF046112">
    <property type="entry name" value="MSMEG_6209_Nter"/>
    <property type="match status" value="1"/>
</dbReference>
<name>A0AA44ZNX2_PSEA5</name>
<evidence type="ECO:0000313" key="1">
    <source>
        <dbReference type="EMBL" id="PKB30040.1"/>
    </source>
</evidence>
<protein>
    <submittedName>
        <fullName evidence="1">Uncharacterized protein</fullName>
    </submittedName>
</protein>
<sequence>MSSSDVHLPPVRRWPAVTPELARATDAVSRLVDELGPAISRDAVVAAVAQACDDLRGSPVGALPELVERLARVRLDQPTVGL</sequence>
<reference evidence="1 2" key="1">
    <citation type="submission" date="2017-11" db="EMBL/GenBank/DDBJ databases">
        <title>Sequencing the genomes of 1000 actinobacteria strains.</title>
        <authorList>
            <person name="Klenk H.-P."/>
        </authorList>
    </citation>
    <scope>NUCLEOTIDE SEQUENCE [LARGE SCALE GENOMIC DNA]</scope>
    <source>
        <strain evidence="1 2">DSM 44104</strain>
    </source>
</reference>
<comment type="caution">
    <text evidence="1">The sequence shown here is derived from an EMBL/GenBank/DDBJ whole genome shotgun (WGS) entry which is preliminary data.</text>
</comment>
<evidence type="ECO:0000313" key="2">
    <source>
        <dbReference type="Proteomes" id="UP000232453"/>
    </source>
</evidence>
<organism evidence="1 2">
    <name type="scientific">Pseudonocardia alni</name>
    <name type="common">Amycolata alni</name>
    <dbReference type="NCBI Taxonomy" id="33907"/>
    <lineage>
        <taxon>Bacteria</taxon>
        <taxon>Bacillati</taxon>
        <taxon>Actinomycetota</taxon>
        <taxon>Actinomycetes</taxon>
        <taxon>Pseudonocardiales</taxon>
        <taxon>Pseudonocardiaceae</taxon>
        <taxon>Pseudonocardia</taxon>
    </lineage>
</organism>
<dbReference type="Proteomes" id="UP000232453">
    <property type="component" value="Unassembled WGS sequence"/>
</dbReference>
<gene>
    <name evidence="1" type="ORF">ATL51_1690</name>
</gene>
<accession>A0AA44ZNX2</accession>
<dbReference type="EMBL" id="PHUJ01000003">
    <property type="protein sequence ID" value="PKB30040.1"/>
    <property type="molecule type" value="Genomic_DNA"/>
</dbReference>
<dbReference type="AlphaFoldDB" id="A0AA44ZNX2"/>
<proteinExistence type="predicted"/>